<keyword evidence="5" id="KW-1185">Reference proteome</keyword>
<evidence type="ECO:0000256" key="1">
    <source>
        <dbReference type="SAM" id="MobiDB-lite"/>
    </source>
</evidence>
<feature type="domain" description="SAC" evidence="2">
    <location>
        <begin position="173"/>
        <end position="541"/>
    </location>
</feature>
<reference evidence="4" key="1">
    <citation type="submission" date="2021-01" db="UniProtKB">
        <authorList>
            <consortium name="EnsemblMetazoa"/>
        </authorList>
    </citation>
    <scope>IDENTIFICATION</scope>
</reference>
<accession>A0A7M7KQC7</accession>
<feature type="region of interest" description="Disordered" evidence="1">
    <location>
        <begin position="93"/>
        <end position="156"/>
    </location>
</feature>
<feature type="compositionally biased region" description="Gly residues" evidence="1">
    <location>
        <begin position="107"/>
        <end position="116"/>
    </location>
</feature>
<feature type="region of interest" description="Disordered" evidence="1">
    <location>
        <begin position="1191"/>
        <end position="1215"/>
    </location>
</feature>
<evidence type="ECO:0000259" key="2">
    <source>
        <dbReference type="PROSITE" id="PS50275"/>
    </source>
</evidence>
<dbReference type="GO" id="GO:0046856">
    <property type="term" value="P:phosphatidylinositol dephosphorylation"/>
    <property type="evidence" value="ECO:0007669"/>
    <property type="project" value="TreeGrafter"/>
</dbReference>
<protein>
    <recommendedName>
        <fullName evidence="6">Phosphatidylinositide phosphatase SAC2</fullName>
    </recommendedName>
</protein>
<evidence type="ECO:0000259" key="3">
    <source>
        <dbReference type="PROSITE" id="PS51791"/>
    </source>
</evidence>
<dbReference type="GO" id="GO:0045334">
    <property type="term" value="C:clathrin-coated endocytic vesicle"/>
    <property type="evidence" value="ECO:0007669"/>
    <property type="project" value="TreeGrafter"/>
</dbReference>
<feature type="region of interest" description="Disordered" evidence="1">
    <location>
        <begin position="946"/>
        <end position="974"/>
    </location>
</feature>
<proteinExistence type="predicted"/>
<dbReference type="GO" id="GO:2001135">
    <property type="term" value="P:regulation of endocytic recycling"/>
    <property type="evidence" value="ECO:0007669"/>
    <property type="project" value="TreeGrafter"/>
</dbReference>
<sequence>MEVLCSPTAYILISGEHSLWCSRIDGSLMARRESTPYLVVIRNASIVGVLPDQTDVFKVNRVALLPLTTEGPAVSFGDLDLCRKHHVGAYATEPSPERSLAGTYGATTGGRSGASGGIQKTWSSLKSATSTLQHTAAGGTTGSARRPYGGASGSATANSIKEKYEQRLLDELVKMFDGTESFYFSPKGDLTNTMQRKESIRRTEAERLASGNKEEREKRPWANYDDRFFWNRAMISELLNHLKLEEVLPWITPLIQGFVQIDRLAIQDDNSAEVYLTQDNGTWVECNPPAQTRLFNMFLISRRSRHRAGTRYKRRGVDEKGKCANFVETEQMFEFGRHVVSFVLVRGSVPLFWSQPGVKYRPPPQLDRGEEETQIAFRKHFEQQLELYGKQVIVSLVEQSGKEGVIARAYLEHILRFDSPKLAYVAFDFHDYCRGMHFENVAILTNKLKEDPGLKDAWSYLWLDGGANAVCEQAAVFRVNCIDCLDRTNVVQTAIARDVMETQFLRLGLLSPEASLPLAVRRAFQAAWANNGDTISRQYAGTVALKGDYTRTGARKLSGLMKDGYNSANRYYLNRFRDAYRQSVIDLMLGNPVDQEDMAVSPEQQPSVGSAGQIGSVKHAVVEVESLLEGCQHEHVKQLIEDCKKMLVPEDEVCLGGWALIDADPTTGDAQATDMDSILLLTNEAYFVAEYDDLTDRITRFQRVLLEDLEKMEMGPEPSLFKSRRHCLRLHYLVSGQGGYFHMFRCASTRLFNNVAVPIASEEEAIESLRAICESLKVALSVKSLNVPLFEGKLERRRSKMAALLFQHAAAGTGTSTAAGGVVGAGRIPPQLDVPPLPPAGSLPRNISEGQLMNFVGQVGSRALNSVSSQLSRLNPMKRSGQGSGGSSGSVASSLGGGSSSYGDGYEGDINGGRNCRDSVGGSSRQWGGCAFGGSSQAILMTVAEQAGEDRVSPEPPAQPQTPQGSAKTLGAAPNSEEIVSLERCGFMLACNAGGDLDRAVSSAEMFSRRERERPKPPNYISIDRTLSSDYSECSDLLGAPFEELNQMTDDGLLESCGILASSFKDEIHDSESQVLRRKLSQASSGGSSGGNVAGCASSSRSTLFHTGVLSQSALIHQSTATDASNVIDDFVLDAMRKTSLQQLKKRHRMSLNASKEALCAAPTIHVDPAISGSCAGETKTGYTSQSLSEKAMGGVRSGGISKSTDTLDESGTRDLKGDDVSGRCVFFGARGPALHLTQHQQQQQQQQHSTNLSVSQLSVIQQQSQAVDSEGRMKTSHSESALTSPGALTGGGASPLKSPSTPIHIIKKDLVLSPLSKIAKGVQSFGQSVLLAKSPSRSSAAAGSGIEMTMEEAAALAQRKANCKTLIIEV</sequence>
<feature type="compositionally biased region" description="Low complexity" evidence="1">
    <location>
        <begin position="1239"/>
        <end position="1266"/>
    </location>
</feature>
<dbReference type="InterPro" id="IPR002013">
    <property type="entry name" value="SAC_dom"/>
</dbReference>
<dbReference type="GO" id="GO:0005769">
    <property type="term" value="C:early endosome"/>
    <property type="evidence" value="ECO:0007669"/>
    <property type="project" value="TreeGrafter"/>
</dbReference>
<dbReference type="InterPro" id="IPR022158">
    <property type="entry name" value="Inositol_phosphatase"/>
</dbReference>
<evidence type="ECO:0008006" key="6">
    <source>
        <dbReference type="Google" id="ProtNLM"/>
    </source>
</evidence>
<dbReference type="Proteomes" id="UP000594260">
    <property type="component" value="Unplaced"/>
</dbReference>
<dbReference type="Pfam" id="PF12456">
    <property type="entry name" value="hSac2"/>
    <property type="match status" value="1"/>
</dbReference>
<feature type="region of interest" description="Disordered" evidence="1">
    <location>
        <begin position="874"/>
        <end position="906"/>
    </location>
</feature>
<feature type="domain" description="HSac2" evidence="3">
    <location>
        <begin position="630"/>
        <end position="805"/>
    </location>
</feature>
<dbReference type="Pfam" id="PF02383">
    <property type="entry name" value="Syja_N"/>
    <property type="match status" value="1"/>
</dbReference>
<feature type="compositionally biased region" description="Polar residues" evidence="1">
    <location>
        <begin position="118"/>
        <end position="134"/>
    </location>
</feature>
<dbReference type="GO" id="GO:0043812">
    <property type="term" value="F:phosphatidylinositol-4-phosphate phosphatase activity"/>
    <property type="evidence" value="ECO:0007669"/>
    <property type="project" value="TreeGrafter"/>
</dbReference>
<dbReference type="GeneID" id="111254114"/>
<organism evidence="4 5">
    <name type="scientific">Varroa destructor</name>
    <name type="common">Honeybee mite</name>
    <dbReference type="NCBI Taxonomy" id="109461"/>
    <lineage>
        <taxon>Eukaryota</taxon>
        <taxon>Metazoa</taxon>
        <taxon>Ecdysozoa</taxon>
        <taxon>Arthropoda</taxon>
        <taxon>Chelicerata</taxon>
        <taxon>Arachnida</taxon>
        <taxon>Acari</taxon>
        <taxon>Parasitiformes</taxon>
        <taxon>Mesostigmata</taxon>
        <taxon>Gamasina</taxon>
        <taxon>Dermanyssoidea</taxon>
        <taxon>Varroidae</taxon>
        <taxon>Varroa</taxon>
    </lineage>
</organism>
<dbReference type="InterPro" id="IPR034753">
    <property type="entry name" value="hSac2"/>
</dbReference>
<dbReference type="PANTHER" id="PTHR45662">
    <property type="entry name" value="PHOSPHATIDYLINOSITIDE PHOSPHATASE SAC1"/>
    <property type="match status" value="1"/>
</dbReference>
<dbReference type="PROSITE" id="PS51791">
    <property type="entry name" value="HSAC2"/>
    <property type="match status" value="1"/>
</dbReference>
<evidence type="ECO:0000313" key="5">
    <source>
        <dbReference type="Proteomes" id="UP000594260"/>
    </source>
</evidence>
<name>A0A7M7KQC7_VARDE</name>
<evidence type="ECO:0000313" key="4">
    <source>
        <dbReference type="EnsemblMetazoa" id="XP_022670374"/>
    </source>
</evidence>
<dbReference type="RefSeq" id="XP_022670374.1">
    <property type="nucleotide sequence ID" value="XM_022814639.1"/>
</dbReference>
<dbReference type="PANTHER" id="PTHR45662:SF8">
    <property type="entry name" value="PHOSPHATIDYLINOSITIDE PHOSPHATASE SAC2"/>
    <property type="match status" value="1"/>
</dbReference>
<dbReference type="PROSITE" id="PS50275">
    <property type="entry name" value="SAC"/>
    <property type="match status" value="1"/>
</dbReference>
<feature type="region of interest" description="Disordered" evidence="1">
    <location>
        <begin position="1238"/>
        <end position="1297"/>
    </location>
</feature>
<dbReference type="EnsemblMetazoa" id="XM_022814639">
    <property type="protein sequence ID" value="XP_022670374"/>
    <property type="gene ID" value="LOC111254114"/>
</dbReference>